<dbReference type="AlphaFoldDB" id="I3SJL7"/>
<protein>
    <submittedName>
        <fullName evidence="1">Uncharacterized protein</fullName>
    </submittedName>
</protein>
<name>I3SJL7_MEDTR</name>
<proteinExistence type="evidence at transcript level"/>
<sequence length="55" mass="6334">MCKTLSLLQSLHHQLKELISVSEAVTLLVMFYQAWKNKGYANSILKDLILISRRS</sequence>
<reference evidence="1" key="1">
    <citation type="submission" date="2012-05" db="EMBL/GenBank/DDBJ databases">
        <authorList>
            <person name="Krishnakumar V."/>
            <person name="Cheung F."/>
            <person name="Xiao Y."/>
            <person name="Chan A."/>
            <person name="Moskal W.A."/>
            <person name="Town C.D."/>
        </authorList>
    </citation>
    <scope>NUCLEOTIDE SEQUENCE</scope>
</reference>
<organism evidence="1">
    <name type="scientific">Medicago truncatula</name>
    <name type="common">Barrel medic</name>
    <name type="synonym">Medicago tribuloides</name>
    <dbReference type="NCBI Taxonomy" id="3880"/>
    <lineage>
        <taxon>Eukaryota</taxon>
        <taxon>Viridiplantae</taxon>
        <taxon>Streptophyta</taxon>
        <taxon>Embryophyta</taxon>
        <taxon>Tracheophyta</taxon>
        <taxon>Spermatophyta</taxon>
        <taxon>Magnoliopsida</taxon>
        <taxon>eudicotyledons</taxon>
        <taxon>Gunneridae</taxon>
        <taxon>Pentapetalae</taxon>
        <taxon>rosids</taxon>
        <taxon>fabids</taxon>
        <taxon>Fabales</taxon>
        <taxon>Fabaceae</taxon>
        <taxon>Papilionoideae</taxon>
        <taxon>50 kb inversion clade</taxon>
        <taxon>NPAAA clade</taxon>
        <taxon>Hologalegina</taxon>
        <taxon>IRL clade</taxon>
        <taxon>Trifolieae</taxon>
        <taxon>Medicago</taxon>
    </lineage>
</organism>
<accession>I3SJL7</accession>
<evidence type="ECO:0000313" key="1">
    <source>
        <dbReference type="EMBL" id="AFK40459.1"/>
    </source>
</evidence>
<dbReference type="EMBL" id="BT140664">
    <property type="protein sequence ID" value="AFK40459.1"/>
    <property type="molecule type" value="mRNA"/>
</dbReference>